<dbReference type="Proteomes" id="UP000694429">
    <property type="component" value="Chromosome 1"/>
</dbReference>
<evidence type="ECO:0000313" key="8">
    <source>
        <dbReference type="Ensembl" id="ENSCAFP00000042739.2"/>
    </source>
</evidence>
<feature type="transmembrane region" description="Helical" evidence="6">
    <location>
        <begin position="258"/>
        <end position="282"/>
    </location>
</feature>
<evidence type="ECO:0000256" key="1">
    <source>
        <dbReference type="ARBA" id="ARBA00022729"/>
    </source>
</evidence>
<dbReference type="Ensembl" id="ENSCAFT00040022845.1">
    <property type="protein sequence ID" value="ENSCAFP00040019796.1"/>
    <property type="gene ID" value="ENSCAFG00040012400.1"/>
</dbReference>
<gene>
    <name evidence="8" type="primary">IGSF23</name>
</gene>
<reference evidence="8 11" key="1">
    <citation type="journal article" date="2005" name="Nature">
        <title>Genome sequence, comparative analysis and haplotype structure of the domestic dog.</title>
        <authorList>
            <consortium name="Broad Sequencing Platform"/>
            <person name="Lindblad-Toh K."/>
            <person name="Wade C.M."/>
            <person name="Mikkelsen T.S."/>
            <person name="Karlsson E.K."/>
            <person name="Jaffe D.B."/>
            <person name="Kamal M."/>
            <person name="Clamp M."/>
            <person name="Chang J.L."/>
            <person name="Kulbokas E.J. III"/>
            <person name="Zody M.C."/>
            <person name="Mauceli E."/>
            <person name="Xie X."/>
            <person name="Breen M."/>
            <person name="Wayne R.K."/>
            <person name="Ostrander E.A."/>
            <person name="Ponting C.P."/>
            <person name="Galibert F."/>
            <person name="Smith D.R."/>
            <person name="DeJong P.J."/>
            <person name="Kirkness E."/>
            <person name="Alvarez P."/>
            <person name="Biagi T."/>
            <person name="Brockman W."/>
            <person name="Butler J."/>
            <person name="Chin C.W."/>
            <person name="Cook A."/>
            <person name="Cuff J."/>
            <person name="Daly M.J."/>
            <person name="DeCaprio D."/>
            <person name="Gnerre S."/>
            <person name="Grabherr M."/>
            <person name="Kellis M."/>
            <person name="Kleber M."/>
            <person name="Bardeleben C."/>
            <person name="Goodstadt L."/>
            <person name="Heger A."/>
            <person name="Hitte C."/>
            <person name="Kim L."/>
            <person name="Koepfli K.P."/>
            <person name="Parker H.G."/>
            <person name="Pollinger J.P."/>
            <person name="Searle S.M."/>
            <person name="Sutter N.B."/>
            <person name="Thomas R."/>
            <person name="Webber C."/>
            <person name="Baldwin J."/>
            <person name="Abebe A."/>
            <person name="Abouelleil A."/>
            <person name="Aftuck L."/>
            <person name="Ait-Zahra M."/>
            <person name="Aldredge T."/>
            <person name="Allen N."/>
            <person name="An P."/>
            <person name="Anderson S."/>
            <person name="Antoine C."/>
            <person name="Arachchi H."/>
            <person name="Aslam A."/>
            <person name="Ayotte L."/>
            <person name="Bachantsang P."/>
            <person name="Barry A."/>
            <person name="Bayul T."/>
            <person name="Benamara M."/>
            <person name="Berlin A."/>
            <person name="Bessette D."/>
            <person name="Blitshteyn B."/>
            <person name="Bloom T."/>
            <person name="Blye J."/>
            <person name="Boguslavskiy L."/>
            <person name="Bonnet C."/>
            <person name="Boukhgalter B."/>
            <person name="Brown A."/>
            <person name="Cahill P."/>
            <person name="Calixte N."/>
            <person name="Camarata J."/>
            <person name="Cheshatsang Y."/>
            <person name="Chu J."/>
            <person name="Citroen M."/>
            <person name="Collymore A."/>
            <person name="Cooke P."/>
            <person name="Dawoe T."/>
            <person name="Daza R."/>
            <person name="Decktor K."/>
            <person name="DeGray S."/>
            <person name="Dhargay N."/>
            <person name="Dooley K."/>
            <person name="Dooley K."/>
            <person name="Dorje P."/>
            <person name="Dorjee K."/>
            <person name="Dorris L."/>
            <person name="Duffey N."/>
            <person name="Dupes A."/>
            <person name="Egbiremolen O."/>
            <person name="Elong R."/>
            <person name="Falk J."/>
            <person name="Farina A."/>
            <person name="Faro S."/>
            <person name="Ferguson D."/>
            <person name="Ferreira P."/>
            <person name="Fisher S."/>
            <person name="FitzGerald M."/>
            <person name="Foley K."/>
            <person name="Foley C."/>
            <person name="Franke A."/>
            <person name="Friedrich D."/>
            <person name="Gage D."/>
            <person name="Garber M."/>
            <person name="Gearin G."/>
            <person name="Giannoukos G."/>
            <person name="Goode T."/>
            <person name="Goyette A."/>
            <person name="Graham J."/>
            <person name="Grandbois E."/>
            <person name="Gyaltsen K."/>
            <person name="Hafez N."/>
            <person name="Hagopian D."/>
            <person name="Hagos B."/>
            <person name="Hall J."/>
            <person name="Healy C."/>
            <person name="Hegarty R."/>
            <person name="Honan T."/>
            <person name="Horn A."/>
            <person name="Houde N."/>
            <person name="Hughes L."/>
            <person name="Hunnicutt L."/>
            <person name="Husby M."/>
            <person name="Jester B."/>
            <person name="Jones C."/>
            <person name="Kamat A."/>
            <person name="Kanga B."/>
            <person name="Kells C."/>
            <person name="Khazanovich D."/>
            <person name="Kieu A.C."/>
            <person name="Kisner P."/>
            <person name="Kumar M."/>
            <person name="Lance K."/>
            <person name="Landers T."/>
            <person name="Lara M."/>
            <person name="Lee W."/>
            <person name="Leger J.P."/>
            <person name="Lennon N."/>
            <person name="Leuper L."/>
            <person name="LeVine S."/>
            <person name="Liu J."/>
            <person name="Liu X."/>
            <person name="Lokyitsang Y."/>
            <person name="Lokyitsang T."/>
            <person name="Lui A."/>
            <person name="Macdonald J."/>
            <person name="Major J."/>
            <person name="Marabella R."/>
            <person name="Maru K."/>
            <person name="Matthews C."/>
            <person name="McDonough S."/>
            <person name="Mehta T."/>
            <person name="Meldrim J."/>
            <person name="Melnikov A."/>
            <person name="Meneus L."/>
            <person name="Mihalev A."/>
            <person name="Mihova T."/>
            <person name="Miller K."/>
            <person name="Mittelman R."/>
            <person name="Mlenga V."/>
            <person name="Mulrain L."/>
            <person name="Munson G."/>
            <person name="Navidi A."/>
            <person name="Naylor J."/>
            <person name="Nguyen T."/>
            <person name="Nguyen N."/>
            <person name="Nguyen C."/>
            <person name="Nguyen T."/>
            <person name="Nicol R."/>
            <person name="Norbu N."/>
            <person name="Norbu C."/>
            <person name="Novod N."/>
            <person name="Nyima T."/>
            <person name="Olandt P."/>
            <person name="O'Neill B."/>
            <person name="O'Neill K."/>
            <person name="Osman S."/>
            <person name="Oyono L."/>
            <person name="Patti C."/>
            <person name="Perrin D."/>
            <person name="Phunkhang P."/>
            <person name="Pierre F."/>
            <person name="Priest M."/>
            <person name="Rachupka A."/>
            <person name="Raghuraman S."/>
            <person name="Rameau R."/>
            <person name="Ray V."/>
            <person name="Raymond C."/>
            <person name="Rege F."/>
            <person name="Rise C."/>
            <person name="Rogers J."/>
            <person name="Rogov P."/>
            <person name="Sahalie J."/>
            <person name="Settipalli S."/>
            <person name="Sharpe T."/>
            <person name="Shea T."/>
            <person name="Sheehan M."/>
            <person name="Sherpa N."/>
            <person name="Shi J."/>
            <person name="Shih D."/>
            <person name="Sloan J."/>
            <person name="Smith C."/>
            <person name="Sparrow T."/>
            <person name="Stalker J."/>
            <person name="Stange-Thomann N."/>
            <person name="Stavropoulos S."/>
            <person name="Stone C."/>
            <person name="Stone S."/>
            <person name="Sykes S."/>
            <person name="Tchuinga P."/>
            <person name="Tenzing P."/>
            <person name="Tesfaye S."/>
            <person name="Thoulutsang D."/>
            <person name="Thoulutsang Y."/>
            <person name="Topham K."/>
            <person name="Topping I."/>
            <person name="Tsamla T."/>
            <person name="Vassiliev H."/>
            <person name="Venkataraman V."/>
            <person name="Vo A."/>
            <person name="Wangchuk T."/>
            <person name="Wangdi T."/>
            <person name="Weiand M."/>
            <person name="Wilkinson J."/>
            <person name="Wilson A."/>
            <person name="Yadav S."/>
            <person name="Yang S."/>
            <person name="Yang X."/>
            <person name="Young G."/>
            <person name="Yu Q."/>
            <person name="Zainoun J."/>
            <person name="Zembek L."/>
            <person name="Zimmer A."/>
            <person name="Lander E.S."/>
        </authorList>
    </citation>
    <scope>NUCLEOTIDE SEQUENCE [LARGE SCALE GENOMIC DNA]</scope>
    <source>
        <strain evidence="8">Boxer</strain>
    </source>
</reference>
<keyword evidence="1" id="KW-0732">Signal</keyword>
<reference evidence="10" key="4">
    <citation type="submission" date="2025-05" db="UniProtKB">
        <authorList>
            <consortium name="Ensembl"/>
        </authorList>
    </citation>
    <scope>IDENTIFICATION</scope>
</reference>
<evidence type="ECO:0000256" key="2">
    <source>
        <dbReference type="ARBA" id="ARBA00023157"/>
    </source>
</evidence>
<feature type="region of interest" description="Disordered" evidence="5">
    <location>
        <begin position="1"/>
        <end position="25"/>
    </location>
</feature>
<dbReference type="InterPro" id="IPR013783">
    <property type="entry name" value="Ig-like_fold"/>
</dbReference>
<dbReference type="Pfam" id="PF13895">
    <property type="entry name" value="Ig_2"/>
    <property type="match status" value="1"/>
</dbReference>
<evidence type="ECO:0000256" key="4">
    <source>
        <dbReference type="ARBA" id="ARBA00023319"/>
    </source>
</evidence>
<dbReference type="CDD" id="cd00096">
    <property type="entry name" value="Ig"/>
    <property type="match status" value="1"/>
</dbReference>
<dbReference type="InterPro" id="IPR007110">
    <property type="entry name" value="Ig-like_dom"/>
</dbReference>
<dbReference type="Proteomes" id="UP000694542">
    <property type="component" value="Chromosome 1"/>
</dbReference>
<proteinExistence type="predicted"/>
<keyword evidence="3" id="KW-0325">Glycoprotein</keyword>
<evidence type="ECO:0000256" key="3">
    <source>
        <dbReference type="ARBA" id="ARBA00023180"/>
    </source>
</evidence>
<protein>
    <submittedName>
        <fullName evidence="10">Immunoglobulin superfamily member 23</fullName>
    </submittedName>
</protein>
<feature type="domain" description="Ig-like" evidence="7">
    <location>
        <begin position="169"/>
        <end position="232"/>
    </location>
</feature>
<evidence type="ECO:0000313" key="12">
    <source>
        <dbReference type="Proteomes" id="UP000694542"/>
    </source>
</evidence>
<keyword evidence="6" id="KW-0472">Membrane</keyword>
<dbReference type="Ensembl" id="ENSCAFT00000047244.4">
    <property type="protein sequence ID" value="ENSCAFP00000042739.2"/>
    <property type="gene ID" value="ENSCAFG00000004668.6"/>
</dbReference>
<evidence type="ECO:0000259" key="7">
    <source>
        <dbReference type="PROSITE" id="PS50835"/>
    </source>
</evidence>
<dbReference type="AlphaFoldDB" id="A0A8C0SE59"/>
<accession>A0A8C0SE59</accession>
<dbReference type="PROSITE" id="PS50835">
    <property type="entry name" value="IG_LIKE"/>
    <property type="match status" value="1"/>
</dbReference>
<evidence type="ECO:0000256" key="5">
    <source>
        <dbReference type="SAM" id="MobiDB-lite"/>
    </source>
</evidence>
<organism evidence="10 12">
    <name type="scientific">Canis lupus familiaris</name>
    <name type="common">Dog</name>
    <name type="synonym">Canis familiaris</name>
    <dbReference type="NCBI Taxonomy" id="9615"/>
    <lineage>
        <taxon>Eukaryota</taxon>
        <taxon>Metazoa</taxon>
        <taxon>Chordata</taxon>
        <taxon>Craniata</taxon>
        <taxon>Vertebrata</taxon>
        <taxon>Euteleostomi</taxon>
        <taxon>Mammalia</taxon>
        <taxon>Eutheria</taxon>
        <taxon>Laurasiatheria</taxon>
        <taxon>Carnivora</taxon>
        <taxon>Caniformia</taxon>
        <taxon>Canidae</taxon>
        <taxon>Canis</taxon>
    </lineage>
</organism>
<dbReference type="Ensembl" id="ENSCAFT00030002941.1">
    <property type="protein sequence ID" value="ENSCAFP00030002610.1"/>
    <property type="gene ID" value="ENSCAFG00030001646.1"/>
</dbReference>
<keyword evidence="2" id="KW-1015">Disulfide bond</keyword>
<evidence type="ECO:0000313" key="9">
    <source>
        <dbReference type="Ensembl" id="ENSCAFP00030002610.1"/>
    </source>
</evidence>
<dbReference type="PANTHER" id="PTHR44337">
    <property type="entry name" value="CARCINOEMBRYONIC ANTIGEN-RELATED CELL ADHESION MOLECULE 8"/>
    <property type="match status" value="1"/>
</dbReference>
<evidence type="ECO:0000313" key="10">
    <source>
        <dbReference type="Ensembl" id="ENSCAFP00040019796.1"/>
    </source>
</evidence>
<evidence type="ECO:0000313" key="11">
    <source>
        <dbReference type="Proteomes" id="UP000002254"/>
    </source>
</evidence>
<dbReference type="SMART" id="SM00409">
    <property type="entry name" value="IG"/>
    <property type="match status" value="1"/>
</dbReference>
<dbReference type="PANTHER" id="PTHR44337:SF13">
    <property type="entry name" value="IMMUNOGLOBULIN SUPERFAMILY MEMBER 23"/>
    <property type="match status" value="1"/>
</dbReference>
<dbReference type="SUPFAM" id="SSF48726">
    <property type="entry name" value="Immunoglobulin"/>
    <property type="match status" value="1"/>
</dbReference>
<reference evidence="10" key="2">
    <citation type="submission" date="2018-10" db="EMBL/GenBank/DDBJ databases">
        <title>De novo assembly of a Great Dane genome.</title>
        <authorList>
            <person name="Kidd J.M."/>
            <person name="Pendleton A.L."/>
            <person name="Shen F."/>
            <person name="Emery S."/>
        </authorList>
    </citation>
    <scope>NUCLEOTIDE SEQUENCE [LARGE SCALE GENOMIC DNA]</scope>
    <source>
        <strain evidence="10">Great Dane</strain>
    </source>
</reference>
<name>A0A8C0SE59_CANLF</name>
<keyword evidence="4" id="KW-0393">Immunoglobulin domain</keyword>
<sequence length="296" mass="31188">MLEKSAGLGGEFSAKGRAGKGGGGGARTGAGLRYANLIAQGRRPPLQTRRPPLCGPWTERGMRCPLDARPGRSPACKRLLLTGILIASCTCLASSELPFPASPDLLTEGAGARLPVPGSLNGVLSASWPQGHSHTGQETLDNRASSKGVSLLTFPYNIDGVIQSDLNYSVVLNCLASYITPKPVLHWTLNGEPYMTGALLIIRRLSWENLGTYVCTAKNSQGQYPSDPVTISLPEEKVDPTEAEPIEPDPVLSLSGGAAISLLVAGNVGAAMLIGGISFTIVQSLKARRQRIRMCC</sequence>
<dbReference type="InterPro" id="IPR003599">
    <property type="entry name" value="Ig_sub"/>
</dbReference>
<keyword evidence="6" id="KW-0812">Transmembrane</keyword>
<keyword evidence="6" id="KW-1133">Transmembrane helix</keyword>
<dbReference type="InterPro" id="IPR036179">
    <property type="entry name" value="Ig-like_dom_sf"/>
</dbReference>
<evidence type="ECO:0000256" key="6">
    <source>
        <dbReference type="SAM" id="Phobius"/>
    </source>
</evidence>
<dbReference type="OrthoDB" id="10012075at2759"/>
<dbReference type="InterPro" id="IPR052598">
    <property type="entry name" value="IgSF_CEA-related"/>
</dbReference>
<reference evidence="9" key="3">
    <citation type="submission" date="2019-03" db="EMBL/GenBank/DDBJ databases">
        <authorList>
            <person name="Warren W.C."/>
            <person name="Johnson G.S."/>
        </authorList>
    </citation>
    <scope>NUCLEOTIDE SEQUENCE [LARGE SCALE GENOMIC DNA]</scope>
    <source>
        <strain evidence="9">Basenji</strain>
    </source>
</reference>
<dbReference type="Proteomes" id="UP000002254">
    <property type="component" value="Chromosome 1"/>
</dbReference>
<dbReference type="Gene3D" id="2.60.40.10">
    <property type="entry name" value="Immunoglobulins"/>
    <property type="match status" value="1"/>
</dbReference>